<organism evidence="3 4">
    <name type="scientific">Tropicimonas sediminicola</name>
    <dbReference type="NCBI Taxonomy" id="1031541"/>
    <lineage>
        <taxon>Bacteria</taxon>
        <taxon>Pseudomonadati</taxon>
        <taxon>Pseudomonadota</taxon>
        <taxon>Alphaproteobacteria</taxon>
        <taxon>Rhodobacterales</taxon>
        <taxon>Roseobacteraceae</taxon>
        <taxon>Tropicimonas</taxon>
    </lineage>
</organism>
<name>A0A239C8P5_9RHOB</name>
<dbReference type="RefSeq" id="WP_342747440.1">
    <property type="nucleotide sequence ID" value="NZ_FZOY01000001.1"/>
</dbReference>
<sequence>MRLLLTYLIGLIFGLGISISGMANPEKVLNFFDIAGTWDPSLAFVMGGALVVTFFGYRWVLGRPGPSFDQMFHLPQNRSIDLKLLGGSAVFGVGWGMSGFCPGGALPAIGTGRSEVLIFAAALIGGMALARFINTHMSVRFQTPNYAEHKPAPHGPLTHLPRDVAPEADNT</sequence>
<accession>A0A239C8P5</accession>
<feature type="region of interest" description="Disordered" evidence="1">
    <location>
        <begin position="148"/>
        <end position="171"/>
    </location>
</feature>
<keyword evidence="2" id="KW-0472">Membrane</keyword>
<dbReference type="Pfam" id="PF20398">
    <property type="entry name" value="DUF6691"/>
    <property type="match status" value="1"/>
</dbReference>
<evidence type="ECO:0008006" key="5">
    <source>
        <dbReference type="Google" id="ProtNLM"/>
    </source>
</evidence>
<dbReference type="InterPro" id="IPR046513">
    <property type="entry name" value="DUF6691"/>
</dbReference>
<reference evidence="3 4" key="1">
    <citation type="submission" date="2017-06" db="EMBL/GenBank/DDBJ databases">
        <authorList>
            <person name="Kim H.J."/>
            <person name="Triplett B.A."/>
        </authorList>
    </citation>
    <scope>NUCLEOTIDE SEQUENCE [LARGE SCALE GENOMIC DNA]</scope>
    <source>
        <strain evidence="3 4">DSM 29339</strain>
    </source>
</reference>
<feature type="transmembrane region" description="Helical" evidence="2">
    <location>
        <begin position="41"/>
        <end position="61"/>
    </location>
</feature>
<feature type="transmembrane region" description="Helical" evidence="2">
    <location>
        <begin position="116"/>
        <end position="133"/>
    </location>
</feature>
<keyword evidence="2" id="KW-1133">Transmembrane helix</keyword>
<protein>
    <recommendedName>
        <fullName evidence="5">Sulphur transport domain-containing protein</fullName>
    </recommendedName>
</protein>
<dbReference type="Proteomes" id="UP000198426">
    <property type="component" value="Unassembled WGS sequence"/>
</dbReference>
<evidence type="ECO:0000256" key="1">
    <source>
        <dbReference type="SAM" id="MobiDB-lite"/>
    </source>
</evidence>
<dbReference type="AlphaFoldDB" id="A0A239C8P5"/>
<keyword evidence="2" id="KW-0812">Transmembrane</keyword>
<proteinExistence type="predicted"/>
<feature type="transmembrane region" description="Helical" evidence="2">
    <location>
        <begin position="82"/>
        <end position="110"/>
    </location>
</feature>
<evidence type="ECO:0000313" key="3">
    <source>
        <dbReference type="EMBL" id="SNS16319.1"/>
    </source>
</evidence>
<dbReference type="EMBL" id="FZOY01000001">
    <property type="protein sequence ID" value="SNS16319.1"/>
    <property type="molecule type" value="Genomic_DNA"/>
</dbReference>
<evidence type="ECO:0000313" key="4">
    <source>
        <dbReference type="Proteomes" id="UP000198426"/>
    </source>
</evidence>
<gene>
    <name evidence="3" type="ORF">SAMN05421757_101143</name>
</gene>
<evidence type="ECO:0000256" key="2">
    <source>
        <dbReference type="SAM" id="Phobius"/>
    </source>
</evidence>
<keyword evidence="4" id="KW-1185">Reference proteome</keyword>